<dbReference type="EMBL" id="JAHQIW010003913">
    <property type="protein sequence ID" value="KAJ1360587.1"/>
    <property type="molecule type" value="Genomic_DNA"/>
</dbReference>
<evidence type="ECO:0000313" key="1">
    <source>
        <dbReference type="EMBL" id="KAJ1360587.1"/>
    </source>
</evidence>
<keyword evidence="2" id="KW-1185">Reference proteome</keyword>
<proteinExistence type="predicted"/>
<dbReference type="AlphaFoldDB" id="A0AAD5MLA7"/>
<gene>
    <name evidence="1" type="ORF">KIN20_019608</name>
</gene>
<sequence>MYYSVKFSINQYWRKGIEFLESCADNLLDLRKGASGITVRQAAVPFEEALHYCCSVSGCRSDRSPWITGHYAVIKGYASIFITGERYIIVILSCLSPVCIEVSDDHFAFDMNLEYTLFINRLQALAMEGNSSPDDWVEGLHEVERIHDRIKLRHVRLLTKEY</sequence>
<accession>A0AAD5MLA7</accession>
<dbReference type="Proteomes" id="UP001196413">
    <property type="component" value="Unassembled WGS sequence"/>
</dbReference>
<organism evidence="1 2">
    <name type="scientific">Parelaphostrongylus tenuis</name>
    <name type="common">Meningeal worm</name>
    <dbReference type="NCBI Taxonomy" id="148309"/>
    <lineage>
        <taxon>Eukaryota</taxon>
        <taxon>Metazoa</taxon>
        <taxon>Ecdysozoa</taxon>
        <taxon>Nematoda</taxon>
        <taxon>Chromadorea</taxon>
        <taxon>Rhabditida</taxon>
        <taxon>Rhabditina</taxon>
        <taxon>Rhabditomorpha</taxon>
        <taxon>Strongyloidea</taxon>
        <taxon>Metastrongylidae</taxon>
        <taxon>Parelaphostrongylus</taxon>
    </lineage>
</organism>
<comment type="caution">
    <text evidence="1">The sequence shown here is derived from an EMBL/GenBank/DDBJ whole genome shotgun (WGS) entry which is preliminary data.</text>
</comment>
<evidence type="ECO:0000313" key="2">
    <source>
        <dbReference type="Proteomes" id="UP001196413"/>
    </source>
</evidence>
<reference evidence="1" key="1">
    <citation type="submission" date="2021-06" db="EMBL/GenBank/DDBJ databases">
        <title>Parelaphostrongylus tenuis whole genome reference sequence.</title>
        <authorList>
            <person name="Garwood T.J."/>
            <person name="Larsen P.A."/>
            <person name="Fountain-Jones N.M."/>
            <person name="Garbe J.R."/>
            <person name="Macchietto M.G."/>
            <person name="Kania S.A."/>
            <person name="Gerhold R.W."/>
            <person name="Richards J.E."/>
            <person name="Wolf T.M."/>
        </authorList>
    </citation>
    <scope>NUCLEOTIDE SEQUENCE</scope>
    <source>
        <strain evidence="1">MNPRO001-30</strain>
        <tissue evidence="1">Meninges</tissue>
    </source>
</reference>
<name>A0AAD5MLA7_PARTN</name>
<protein>
    <submittedName>
        <fullName evidence="1">Uncharacterized protein</fullName>
    </submittedName>
</protein>